<keyword evidence="2" id="KW-0347">Helicase</keyword>
<reference evidence="2 3" key="1">
    <citation type="journal article" date="2013" name="BMC Genomics">
        <title>Comparison of the complete genome sequence of two closely related isolates of 'Candidatus Phytoplasma australiense' reveals genome plasticity.</title>
        <authorList>
            <person name="Andersen M.T."/>
            <person name="Liefting L.W."/>
            <person name="Havukkala I."/>
            <person name="Beever R.E."/>
        </authorList>
    </citation>
    <scope>NUCLEOTIDE SEQUENCE [LARGE SCALE GENOMIC DNA]</scope>
    <source>
        <strain evidence="2 3">NZSb11</strain>
    </source>
</reference>
<feature type="domain" description="SF4 helicase" evidence="1">
    <location>
        <begin position="1"/>
        <end position="46"/>
    </location>
</feature>
<organism evidence="2 3">
    <name type="scientific">Strawberry lethal yellows phytoplasma (CPA) str. NZSb11</name>
    <dbReference type="NCBI Taxonomy" id="980422"/>
    <lineage>
        <taxon>Bacteria</taxon>
        <taxon>Bacillati</taxon>
        <taxon>Mycoplasmatota</taxon>
        <taxon>Mollicutes</taxon>
        <taxon>Acholeplasmatales</taxon>
        <taxon>Acholeplasmataceae</taxon>
        <taxon>Candidatus Phytoplasma</taxon>
        <taxon>16SrXII (Stolbur group)</taxon>
    </lineage>
</organism>
<name>R4RWD6_PHYAS</name>
<dbReference type="GO" id="GO:0006260">
    <property type="term" value="P:DNA replication"/>
    <property type="evidence" value="ECO:0007669"/>
    <property type="project" value="InterPro"/>
</dbReference>
<keyword evidence="2" id="KW-0378">Hydrolase</keyword>
<keyword evidence="3" id="KW-1185">Reference proteome</keyword>
<proteinExistence type="predicted"/>
<dbReference type="KEGG" id="nzs:SLY_0250"/>
<keyword evidence="2" id="KW-0547">Nucleotide-binding</keyword>
<dbReference type="PATRIC" id="fig|980422.3.peg.235"/>
<dbReference type="GO" id="GO:0003678">
    <property type="term" value="F:DNA helicase activity"/>
    <property type="evidence" value="ECO:0007669"/>
    <property type="project" value="InterPro"/>
</dbReference>
<dbReference type="InterPro" id="IPR007694">
    <property type="entry name" value="DNA_helicase_DnaB-like_C"/>
</dbReference>
<keyword evidence="2" id="KW-0067">ATP-binding</keyword>
<accession>R4RWD6</accession>
<dbReference type="Pfam" id="PF03796">
    <property type="entry name" value="DnaB_C"/>
    <property type="match status" value="1"/>
</dbReference>
<evidence type="ECO:0000313" key="3">
    <source>
        <dbReference type="Proteomes" id="UP000013941"/>
    </source>
</evidence>
<dbReference type="GO" id="GO:0005524">
    <property type="term" value="F:ATP binding"/>
    <property type="evidence" value="ECO:0007669"/>
    <property type="project" value="InterPro"/>
</dbReference>
<dbReference type="InterPro" id="IPR027417">
    <property type="entry name" value="P-loop_NTPase"/>
</dbReference>
<dbReference type="Proteomes" id="UP000013941">
    <property type="component" value="Chromosome"/>
</dbReference>
<dbReference type="Gene3D" id="3.40.50.300">
    <property type="entry name" value="P-loop containing nucleotide triphosphate hydrolases"/>
    <property type="match status" value="1"/>
</dbReference>
<evidence type="ECO:0000313" key="2">
    <source>
        <dbReference type="EMBL" id="AGL90172.1"/>
    </source>
</evidence>
<dbReference type="AlphaFoldDB" id="R4RWD6"/>
<sequence length="48" mass="5745">MMLLHRESYYQTPDINPHTNLIIAKNRSGPEGECNFNFYKQIQRFEAK</sequence>
<gene>
    <name evidence="2" type="primary">dnaC</name>
    <name evidence="2" type="ORF">SLY_0250</name>
</gene>
<dbReference type="HOGENOM" id="CLU_3158337_0_0_14"/>
<evidence type="ECO:0000259" key="1">
    <source>
        <dbReference type="Pfam" id="PF03796"/>
    </source>
</evidence>
<protein>
    <submittedName>
        <fullName evidence="2">Replicative DNA helicase</fullName>
    </submittedName>
</protein>
<dbReference type="EMBL" id="CP002548">
    <property type="protein sequence ID" value="AGL90172.1"/>
    <property type="molecule type" value="Genomic_DNA"/>
</dbReference>